<organism evidence="1 2">
    <name type="scientific">Caballeronia temeraria</name>
    <dbReference type="NCBI Taxonomy" id="1777137"/>
    <lineage>
        <taxon>Bacteria</taxon>
        <taxon>Pseudomonadati</taxon>
        <taxon>Pseudomonadota</taxon>
        <taxon>Betaproteobacteria</taxon>
        <taxon>Burkholderiales</taxon>
        <taxon>Burkholderiaceae</taxon>
        <taxon>Caballeronia</taxon>
    </lineage>
</organism>
<proteinExistence type="predicted"/>
<dbReference type="STRING" id="1777137.AWB76_05223"/>
<reference evidence="2" key="1">
    <citation type="submission" date="2016-01" db="EMBL/GenBank/DDBJ databases">
        <authorList>
            <person name="Peeters Charlotte."/>
        </authorList>
    </citation>
    <scope>NUCLEOTIDE SEQUENCE [LARGE SCALE GENOMIC DNA]</scope>
</reference>
<sequence length="39" mass="4734">MRRQEIVFRANRTLNGDLRPEMLYDDVLYPDAVKVLIRR</sequence>
<accession>A0A158C7M3</accession>
<keyword evidence="2" id="KW-1185">Reference proteome</keyword>
<name>A0A158C7M3_9BURK</name>
<protein>
    <submittedName>
        <fullName evidence="1">Uncharacterized protein</fullName>
    </submittedName>
</protein>
<gene>
    <name evidence="1" type="ORF">AWB76_05223</name>
</gene>
<evidence type="ECO:0000313" key="2">
    <source>
        <dbReference type="Proteomes" id="UP000054624"/>
    </source>
</evidence>
<evidence type="ECO:0000313" key="1">
    <source>
        <dbReference type="EMBL" id="SAK78355.1"/>
    </source>
</evidence>
<dbReference type="AlphaFoldDB" id="A0A158C7M3"/>
<dbReference type="Proteomes" id="UP000054624">
    <property type="component" value="Unassembled WGS sequence"/>
</dbReference>
<dbReference type="EMBL" id="FCOI02000020">
    <property type="protein sequence ID" value="SAK78355.1"/>
    <property type="molecule type" value="Genomic_DNA"/>
</dbReference>